<keyword evidence="2" id="KW-1185">Reference proteome</keyword>
<accession>A0A8R1USW1</accession>
<protein>
    <submittedName>
        <fullName evidence="1">Uncharacterized protein</fullName>
    </submittedName>
</protein>
<organism evidence="1 2">
    <name type="scientific">Pristionchus pacificus</name>
    <name type="common">Parasitic nematode worm</name>
    <dbReference type="NCBI Taxonomy" id="54126"/>
    <lineage>
        <taxon>Eukaryota</taxon>
        <taxon>Metazoa</taxon>
        <taxon>Ecdysozoa</taxon>
        <taxon>Nematoda</taxon>
        <taxon>Chromadorea</taxon>
        <taxon>Rhabditida</taxon>
        <taxon>Rhabditina</taxon>
        <taxon>Diplogasteromorpha</taxon>
        <taxon>Diplogasteroidea</taxon>
        <taxon>Neodiplogasteridae</taxon>
        <taxon>Pristionchus</taxon>
    </lineage>
</organism>
<accession>A0A2A6B5F8</accession>
<reference evidence="1" key="2">
    <citation type="submission" date="2022-06" db="UniProtKB">
        <authorList>
            <consortium name="EnsemblMetazoa"/>
        </authorList>
    </citation>
    <scope>IDENTIFICATION</scope>
    <source>
        <strain evidence="1">PS312</strain>
    </source>
</reference>
<proteinExistence type="predicted"/>
<dbReference type="AlphaFoldDB" id="A0A2A6B5F8"/>
<reference evidence="2" key="1">
    <citation type="journal article" date="2008" name="Nat. Genet.">
        <title>The Pristionchus pacificus genome provides a unique perspective on nematode lifestyle and parasitism.</title>
        <authorList>
            <person name="Dieterich C."/>
            <person name="Clifton S.W."/>
            <person name="Schuster L.N."/>
            <person name="Chinwalla A."/>
            <person name="Delehaunty K."/>
            <person name="Dinkelacker I."/>
            <person name="Fulton L."/>
            <person name="Fulton R."/>
            <person name="Godfrey J."/>
            <person name="Minx P."/>
            <person name="Mitreva M."/>
            <person name="Roeseler W."/>
            <person name="Tian H."/>
            <person name="Witte H."/>
            <person name="Yang S.P."/>
            <person name="Wilson R.K."/>
            <person name="Sommer R.J."/>
        </authorList>
    </citation>
    <scope>NUCLEOTIDE SEQUENCE [LARGE SCALE GENOMIC DNA]</scope>
    <source>
        <strain evidence="2">PS312</strain>
    </source>
</reference>
<gene>
    <name evidence="1" type="primary">WBGene00276513</name>
</gene>
<evidence type="ECO:0000313" key="2">
    <source>
        <dbReference type="Proteomes" id="UP000005239"/>
    </source>
</evidence>
<name>A0A2A6B5F8_PRIPA</name>
<dbReference type="EnsemblMetazoa" id="PPA38144.1">
    <property type="protein sequence ID" value="PPA38144.1"/>
    <property type="gene ID" value="WBGene00276513"/>
</dbReference>
<dbReference type="Proteomes" id="UP000005239">
    <property type="component" value="Unassembled WGS sequence"/>
</dbReference>
<sequence length="198" mass="23092">MPLDLLNLPRNSIIAILKFLDDRSLLRLREDLQTHDITLEFGFNERRDCSMWKMCSIRIPNSASLELIEKIYPTHVAFQFYALTRVNCKFLNRVADLVESIRLELDKTCRVFAAIANDVLNRKCNRLEIEVPYRNASISLAEAERMIKFFHHKQQPIRFVAGANAQPCNVQIGLYNMSVEHMGEWSGTRITIKHLHYE</sequence>
<evidence type="ECO:0000313" key="1">
    <source>
        <dbReference type="EnsemblMetazoa" id="PPA38144.1"/>
    </source>
</evidence>